<dbReference type="InterPro" id="IPR025302">
    <property type="entry name" value="DrrA1/2-like_C"/>
</dbReference>
<keyword evidence="5" id="KW-0067">ATP-binding</keyword>
<evidence type="ECO:0000313" key="8">
    <source>
        <dbReference type="Proteomes" id="UP000307749"/>
    </source>
</evidence>
<evidence type="ECO:0000256" key="2">
    <source>
        <dbReference type="ARBA" id="ARBA00022448"/>
    </source>
</evidence>
<accession>A0A4S3KNW8</accession>
<proteinExistence type="inferred from homology"/>
<dbReference type="InterPro" id="IPR050763">
    <property type="entry name" value="ABC_transporter_ATP-binding"/>
</dbReference>
<dbReference type="Pfam" id="PF13732">
    <property type="entry name" value="DrrA1-3_C"/>
    <property type="match status" value="1"/>
</dbReference>
<evidence type="ECO:0000256" key="5">
    <source>
        <dbReference type="ARBA" id="ARBA00022840"/>
    </source>
</evidence>
<dbReference type="PANTHER" id="PTHR42711">
    <property type="entry name" value="ABC TRANSPORTER ATP-BINDING PROTEIN"/>
    <property type="match status" value="1"/>
</dbReference>
<dbReference type="Pfam" id="PF00005">
    <property type="entry name" value="ABC_tran"/>
    <property type="match status" value="1"/>
</dbReference>
<dbReference type="EMBL" id="MWQO01000023">
    <property type="protein sequence ID" value="THD10619.1"/>
    <property type="molecule type" value="Genomic_DNA"/>
</dbReference>
<dbReference type="SMART" id="SM00382">
    <property type="entry name" value="AAA"/>
    <property type="match status" value="1"/>
</dbReference>
<feature type="domain" description="ABC transporter" evidence="6">
    <location>
        <begin position="44"/>
        <end position="273"/>
    </location>
</feature>
<gene>
    <name evidence="7" type="ORF">B1806_07070</name>
</gene>
<evidence type="ECO:0000313" key="7">
    <source>
        <dbReference type="EMBL" id="THD10619.1"/>
    </source>
</evidence>
<comment type="similarity">
    <text evidence="1">Belongs to the ABC transporter superfamily.</text>
</comment>
<dbReference type="PANTHER" id="PTHR42711:SF5">
    <property type="entry name" value="ABC TRANSPORTER ATP-BINDING PROTEIN NATA"/>
    <property type="match status" value="1"/>
</dbReference>
<dbReference type="Gene3D" id="3.40.50.300">
    <property type="entry name" value="P-loop containing nucleotide triphosphate hydrolases"/>
    <property type="match status" value="1"/>
</dbReference>
<dbReference type="InterPro" id="IPR003593">
    <property type="entry name" value="AAA+_ATPase"/>
</dbReference>
<dbReference type="AlphaFoldDB" id="A0A4S3KNW8"/>
<comment type="caution">
    <text evidence="7">The sequence shown here is derived from an EMBL/GenBank/DDBJ whole genome shotgun (WGS) entry which is preliminary data.</text>
</comment>
<keyword evidence="2" id="KW-0813">Transport</keyword>
<dbReference type="GO" id="GO:0016887">
    <property type="term" value="F:ATP hydrolysis activity"/>
    <property type="evidence" value="ECO:0007669"/>
    <property type="project" value="InterPro"/>
</dbReference>
<evidence type="ECO:0000256" key="4">
    <source>
        <dbReference type="ARBA" id="ARBA00022741"/>
    </source>
</evidence>
<keyword evidence="4" id="KW-0547">Nucleotide-binding</keyword>
<dbReference type="Proteomes" id="UP000307749">
    <property type="component" value="Unassembled WGS sequence"/>
</dbReference>
<keyword evidence="8" id="KW-1185">Reference proteome</keyword>
<dbReference type="InterPro" id="IPR003439">
    <property type="entry name" value="ABC_transporter-like_ATP-bd"/>
</dbReference>
<dbReference type="STRING" id="993689.GCA_002077135_01067"/>
<dbReference type="OrthoDB" id="9775490at2"/>
<dbReference type="InterPro" id="IPR017871">
    <property type="entry name" value="ABC_transporter-like_CS"/>
</dbReference>
<dbReference type="GO" id="GO:0005524">
    <property type="term" value="F:ATP binding"/>
    <property type="evidence" value="ECO:0007669"/>
    <property type="project" value="UniProtKB-KW"/>
</dbReference>
<protein>
    <recommendedName>
        <fullName evidence="6">ABC transporter domain-containing protein</fullName>
    </recommendedName>
</protein>
<dbReference type="PROSITE" id="PS50893">
    <property type="entry name" value="ABC_TRANSPORTER_2"/>
    <property type="match status" value="1"/>
</dbReference>
<dbReference type="InterPro" id="IPR027417">
    <property type="entry name" value="P-loop_NTPase"/>
</dbReference>
<evidence type="ECO:0000256" key="3">
    <source>
        <dbReference type="ARBA" id="ARBA00022458"/>
    </source>
</evidence>
<evidence type="ECO:0000259" key="6">
    <source>
        <dbReference type="PROSITE" id="PS50893"/>
    </source>
</evidence>
<dbReference type="PROSITE" id="PS00211">
    <property type="entry name" value="ABC_TRANSPORTER_1"/>
    <property type="match status" value="1"/>
</dbReference>
<reference evidence="7 8" key="1">
    <citation type="submission" date="2017-02" db="EMBL/GenBank/DDBJ databases">
        <title>Whole genome sequencing of Metallibacterium scheffleri DSM 24874 (T).</title>
        <authorList>
            <person name="Kumar S."/>
            <person name="Patil P."/>
            <person name="Patil P.B."/>
        </authorList>
    </citation>
    <scope>NUCLEOTIDE SEQUENCE [LARGE SCALE GENOMIC DNA]</scope>
    <source>
        <strain evidence="7 8">DSM 24874</strain>
    </source>
</reference>
<keyword evidence="3" id="KW-0536">Nodulation</keyword>
<evidence type="ECO:0000256" key="1">
    <source>
        <dbReference type="ARBA" id="ARBA00005417"/>
    </source>
</evidence>
<dbReference type="SUPFAM" id="SSF52540">
    <property type="entry name" value="P-loop containing nucleoside triphosphate hydrolases"/>
    <property type="match status" value="1"/>
</dbReference>
<sequence length="357" mass="38557">MASSTRRTSATCWCARWPGSPSICRPMRMPDMAEGEVSGNAPALEARGLHKRYGAVHALRGIDLAVWRGEMFALLGPNGAGKTTLFSIFATLLKPSEGTAQVLGFDSVRERVAVRQRMGIVFQEPALEGKLSVRDNLHLMGLFYGLSSRAAKTRSAELLVTLGLEDVAAREAQKLSGGQKRRVELARALVATPEVLFLDEATLGLDVDARRLFWAEVRHYVSAGGTVFLTTHYMDEAEPADRIALIDHGQIIALGSPQELKNRVGGGVLLLATDDDAQAAAWLREHGHHPEISARGVLLVASEPAAVLPEVLAHLPVRTRRAEVHEPSLEDVFLKLTGRALEDGNGKPAPRAQGGQP</sequence>
<name>A0A4S3KNW8_9GAMM</name>
<organism evidence="7 8">
    <name type="scientific">Metallibacterium scheffleri</name>
    <dbReference type="NCBI Taxonomy" id="993689"/>
    <lineage>
        <taxon>Bacteria</taxon>
        <taxon>Pseudomonadati</taxon>
        <taxon>Pseudomonadota</taxon>
        <taxon>Gammaproteobacteria</taxon>
        <taxon>Lysobacterales</taxon>
        <taxon>Rhodanobacteraceae</taxon>
        <taxon>Metallibacterium</taxon>
    </lineage>
</organism>